<feature type="compositionally biased region" description="Polar residues" evidence="1">
    <location>
        <begin position="84"/>
        <end position="94"/>
    </location>
</feature>
<gene>
    <name evidence="3" type="ORF">GGD55_001286</name>
</gene>
<proteinExistence type="predicted"/>
<dbReference type="EMBL" id="JACHBK010000003">
    <property type="protein sequence ID" value="MBB5534603.1"/>
    <property type="molecule type" value="Genomic_DNA"/>
</dbReference>
<keyword evidence="2" id="KW-1133">Transmembrane helix</keyword>
<evidence type="ECO:0000256" key="1">
    <source>
        <dbReference type="SAM" id="MobiDB-lite"/>
    </source>
</evidence>
<dbReference type="AlphaFoldDB" id="A0A7W8X8K5"/>
<protein>
    <submittedName>
        <fullName evidence="3">Uncharacterized protein</fullName>
    </submittedName>
</protein>
<evidence type="ECO:0000313" key="3">
    <source>
        <dbReference type="EMBL" id="MBB5534603.1"/>
    </source>
</evidence>
<comment type="caution">
    <text evidence="3">The sequence shown here is derived from an EMBL/GenBank/DDBJ whole genome shotgun (WGS) entry which is preliminary data.</text>
</comment>
<keyword evidence="4" id="KW-1185">Reference proteome</keyword>
<sequence length="112" mass="11438">MAVDERGNKVSVEDTNRTVKVSGVAARQGLLGRPVLMVLIGGLVLAVLAWAGAEMFGEITDNDAATQVEEIAPAKESVPADQGTVGNTPATGEQIQPAPVDKDPTPQTGSSG</sequence>
<keyword evidence="2" id="KW-0472">Membrane</keyword>
<evidence type="ECO:0000256" key="2">
    <source>
        <dbReference type="SAM" id="Phobius"/>
    </source>
</evidence>
<feature type="region of interest" description="Disordered" evidence="1">
    <location>
        <begin position="73"/>
        <end position="112"/>
    </location>
</feature>
<dbReference type="Proteomes" id="UP000585507">
    <property type="component" value="Unassembled WGS sequence"/>
</dbReference>
<feature type="transmembrane region" description="Helical" evidence="2">
    <location>
        <begin position="35"/>
        <end position="53"/>
    </location>
</feature>
<reference evidence="3 4" key="1">
    <citation type="submission" date="2020-08" db="EMBL/GenBank/DDBJ databases">
        <title>Genomic Encyclopedia of Type Strains, Phase IV (KMG-V): Genome sequencing to study the core and pangenomes of soil and plant-associated prokaryotes.</title>
        <authorList>
            <person name="Whitman W."/>
        </authorList>
    </citation>
    <scope>NUCLEOTIDE SEQUENCE [LARGE SCALE GENOMIC DNA]</scope>
    <source>
        <strain evidence="3 4">SEMIA 4084</strain>
    </source>
</reference>
<evidence type="ECO:0000313" key="4">
    <source>
        <dbReference type="Proteomes" id="UP000585507"/>
    </source>
</evidence>
<organism evidence="3 4">
    <name type="scientific">Rhizobium giardinii</name>
    <dbReference type="NCBI Taxonomy" id="56731"/>
    <lineage>
        <taxon>Bacteria</taxon>
        <taxon>Pseudomonadati</taxon>
        <taxon>Pseudomonadota</taxon>
        <taxon>Alphaproteobacteria</taxon>
        <taxon>Hyphomicrobiales</taxon>
        <taxon>Rhizobiaceae</taxon>
        <taxon>Rhizobium/Agrobacterium group</taxon>
        <taxon>Rhizobium</taxon>
    </lineage>
</organism>
<dbReference type="RefSeq" id="WP_018324829.1">
    <property type="nucleotide sequence ID" value="NZ_JACHBK010000003.1"/>
</dbReference>
<accession>A0A7W8X8K5</accession>
<name>A0A7W8X8K5_9HYPH</name>
<keyword evidence="2" id="KW-0812">Transmembrane</keyword>